<dbReference type="AlphaFoldDB" id="A0A7Y2EDF3"/>
<evidence type="ECO:0000313" key="4">
    <source>
        <dbReference type="Proteomes" id="UP000547674"/>
    </source>
</evidence>
<evidence type="ECO:0000259" key="2">
    <source>
        <dbReference type="Pfam" id="PF07589"/>
    </source>
</evidence>
<gene>
    <name evidence="3" type="ORF">HKN21_04650</name>
</gene>
<feature type="domain" description="Ice-binding protein C-terminal" evidence="2">
    <location>
        <begin position="188"/>
        <end position="212"/>
    </location>
</feature>
<dbReference type="InterPro" id="IPR013424">
    <property type="entry name" value="Ice-binding_C"/>
</dbReference>
<name>A0A7Y2EDF3_UNCEI</name>
<evidence type="ECO:0000313" key="3">
    <source>
        <dbReference type="EMBL" id="NNF06028.1"/>
    </source>
</evidence>
<accession>A0A7Y2EDF3</accession>
<proteinExistence type="predicted"/>
<dbReference type="Proteomes" id="UP000547674">
    <property type="component" value="Unassembled WGS sequence"/>
</dbReference>
<dbReference type="EMBL" id="JABDJR010000172">
    <property type="protein sequence ID" value="NNF06028.1"/>
    <property type="molecule type" value="Genomic_DNA"/>
</dbReference>
<keyword evidence="1" id="KW-0732">Signal</keyword>
<feature type="signal peptide" evidence="1">
    <location>
        <begin position="1"/>
        <end position="22"/>
    </location>
</feature>
<protein>
    <submittedName>
        <fullName evidence="3">PEP-CTERM sorting domain-containing protein</fullName>
    </submittedName>
</protein>
<evidence type="ECO:0000256" key="1">
    <source>
        <dbReference type="SAM" id="SignalP"/>
    </source>
</evidence>
<reference evidence="3 4" key="1">
    <citation type="submission" date="2020-03" db="EMBL/GenBank/DDBJ databases">
        <title>Metabolic flexibility allows generalist bacteria to become dominant in a frequently disturbed ecosystem.</title>
        <authorList>
            <person name="Chen Y.-J."/>
            <person name="Leung P.M."/>
            <person name="Bay S.K."/>
            <person name="Hugenholtz P."/>
            <person name="Kessler A.J."/>
            <person name="Shelley G."/>
            <person name="Waite D.W."/>
            <person name="Cook P.L."/>
            <person name="Greening C."/>
        </authorList>
    </citation>
    <scope>NUCLEOTIDE SEQUENCE [LARGE SCALE GENOMIC DNA]</scope>
    <source>
        <strain evidence="3">SS_bin_28</strain>
    </source>
</reference>
<organism evidence="3 4">
    <name type="scientific">Eiseniibacteriota bacterium</name>
    <dbReference type="NCBI Taxonomy" id="2212470"/>
    <lineage>
        <taxon>Bacteria</taxon>
        <taxon>Candidatus Eiseniibacteriota</taxon>
    </lineage>
</organism>
<dbReference type="NCBIfam" id="TIGR02595">
    <property type="entry name" value="PEP_CTERM"/>
    <property type="match status" value="1"/>
</dbReference>
<dbReference type="Pfam" id="PF07589">
    <property type="entry name" value="PEP-CTERM"/>
    <property type="match status" value="1"/>
</dbReference>
<sequence length="213" mass="22233">MKAKLLILTMVIAMVAAVPAMATTLQIQFSGLNLTYDGNNIAAVNDDLATMNFFDCGILVGTLNSNIAIDMLIPNVGTIFDGNGVYSSGTGFGLDLMTGVGSGINLDWDSPVTVNVNDGGQVSVLGSASTSTINSQNLPFGFNFDTPVQVSFSTQITSSSLTNFAGTRNYYNRFESFGTGEVSGPRSAIPEPATLLTIGVGLLGGAIARRRKK</sequence>
<feature type="chain" id="PRO_5031307315" evidence="1">
    <location>
        <begin position="23"/>
        <end position="213"/>
    </location>
</feature>
<comment type="caution">
    <text evidence="3">The sequence shown here is derived from an EMBL/GenBank/DDBJ whole genome shotgun (WGS) entry which is preliminary data.</text>
</comment>